<protein>
    <recommendedName>
        <fullName evidence="1">FATC domain-containing protein</fullName>
    </recommendedName>
</protein>
<dbReference type="PANTHER" id="PTHR11139">
    <property type="entry name" value="ATAXIA TELANGIECTASIA MUTATED ATM -RELATED"/>
    <property type="match status" value="1"/>
</dbReference>
<accession>A0A0B7BH04</accession>
<dbReference type="InterPro" id="IPR003152">
    <property type="entry name" value="FATC_dom"/>
</dbReference>
<dbReference type="PROSITE" id="PS51190">
    <property type="entry name" value="FATC"/>
    <property type="match status" value="1"/>
</dbReference>
<dbReference type="GO" id="GO:0005634">
    <property type="term" value="C:nucleus"/>
    <property type="evidence" value="ECO:0007669"/>
    <property type="project" value="TreeGrafter"/>
</dbReference>
<evidence type="ECO:0000313" key="2">
    <source>
        <dbReference type="EMBL" id="CEK92157.1"/>
    </source>
</evidence>
<sequence length="104" mass="11913">MVATARCFVQPQYKLPSFLRTILRDEYITWHKKKMEESNPFEEPPDMEGEQIVTLVNKAVTAITTRVQNLASFEGAESRVSTLVTAATNTDNLCRMDPAWHPWL</sequence>
<gene>
    <name evidence="2" type="primary">ORF186816</name>
</gene>
<dbReference type="GO" id="GO:0006281">
    <property type="term" value="P:DNA repair"/>
    <property type="evidence" value="ECO:0007669"/>
    <property type="project" value="TreeGrafter"/>
</dbReference>
<dbReference type="AlphaFoldDB" id="A0A0B7BH04"/>
<proteinExistence type="predicted"/>
<dbReference type="SMART" id="SM01343">
    <property type="entry name" value="FATC"/>
    <property type="match status" value="1"/>
</dbReference>
<dbReference type="GO" id="GO:0006355">
    <property type="term" value="P:regulation of DNA-templated transcription"/>
    <property type="evidence" value="ECO:0007669"/>
    <property type="project" value="TreeGrafter"/>
</dbReference>
<dbReference type="InterPro" id="IPR050517">
    <property type="entry name" value="DDR_Repair_Kinase"/>
</dbReference>
<feature type="domain" description="FATC" evidence="1">
    <location>
        <begin position="72"/>
        <end position="104"/>
    </location>
</feature>
<dbReference type="Pfam" id="PF02260">
    <property type="entry name" value="FATC"/>
    <property type="match status" value="1"/>
</dbReference>
<dbReference type="PANTHER" id="PTHR11139:SF1">
    <property type="entry name" value="TRANSFORMATION_TRANSCRIPTION DOMAIN-ASSOCIATED PROTEIN"/>
    <property type="match status" value="1"/>
</dbReference>
<dbReference type="GO" id="GO:0035267">
    <property type="term" value="C:NuA4 histone acetyltransferase complex"/>
    <property type="evidence" value="ECO:0007669"/>
    <property type="project" value="TreeGrafter"/>
</dbReference>
<dbReference type="GO" id="GO:0000124">
    <property type="term" value="C:SAGA complex"/>
    <property type="evidence" value="ECO:0007669"/>
    <property type="project" value="TreeGrafter"/>
</dbReference>
<organism evidence="2">
    <name type="scientific">Arion vulgaris</name>
    <dbReference type="NCBI Taxonomy" id="1028688"/>
    <lineage>
        <taxon>Eukaryota</taxon>
        <taxon>Metazoa</taxon>
        <taxon>Spiralia</taxon>
        <taxon>Lophotrochozoa</taxon>
        <taxon>Mollusca</taxon>
        <taxon>Gastropoda</taxon>
        <taxon>Heterobranchia</taxon>
        <taxon>Euthyneura</taxon>
        <taxon>Panpulmonata</taxon>
        <taxon>Eupulmonata</taxon>
        <taxon>Stylommatophora</taxon>
        <taxon>Helicina</taxon>
        <taxon>Arionoidea</taxon>
        <taxon>Arionidae</taxon>
        <taxon>Arion</taxon>
    </lineage>
</organism>
<evidence type="ECO:0000259" key="1">
    <source>
        <dbReference type="PROSITE" id="PS51190"/>
    </source>
</evidence>
<reference evidence="2" key="1">
    <citation type="submission" date="2014-12" db="EMBL/GenBank/DDBJ databases">
        <title>Insight into the proteome of Arion vulgaris.</title>
        <authorList>
            <person name="Aradska J."/>
            <person name="Bulat T."/>
            <person name="Smidak R."/>
            <person name="Sarate P."/>
            <person name="Gangsoo J."/>
            <person name="Sialana F."/>
            <person name="Bilban M."/>
            <person name="Lubec G."/>
        </authorList>
    </citation>
    <scope>NUCLEOTIDE SEQUENCE</scope>
    <source>
        <tissue evidence="2">Skin</tissue>
    </source>
</reference>
<name>A0A0B7BH04_9EUPU</name>
<dbReference type="EMBL" id="HACG01045292">
    <property type="protein sequence ID" value="CEK92157.1"/>
    <property type="molecule type" value="Transcribed_RNA"/>
</dbReference>